<dbReference type="PROSITE" id="PS00742">
    <property type="entry name" value="PEP_ENZYMES_2"/>
    <property type="match status" value="1"/>
</dbReference>
<comment type="pathway">
    <text evidence="3 15">Carbohydrate biosynthesis; gluconeogenesis.</text>
</comment>
<evidence type="ECO:0000256" key="10">
    <source>
        <dbReference type="ARBA" id="ARBA00022777"/>
    </source>
</evidence>
<evidence type="ECO:0000313" key="20">
    <source>
        <dbReference type="Proteomes" id="UP001174210"/>
    </source>
</evidence>
<dbReference type="InterPro" id="IPR002192">
    <property type="entry name" value="PPDK_AMP/ATP-bd"/>
</dbReference>
<dbReference type="PANTHER" id="PTHR43030:SF1">
    <property type="entry name" value="PHOSPHOENOLPYRUVATE SYNTHASE"/>
    <property type="match status" value="1"/>
</dbReference>
<dbReference type="Gene3D" id="3.30.470.20">
    <property type="entry name" value="ATP-grasp fold, B domain"/>
    <property type="match status" value="1"/>
</dbReference>
<comment type="similarity">
    <text evidence="4 15">Belongs to the PEP-utilizing enzyme family.</text>
</comment>
<dbReference type="InterPro" id="IPR036637">
    <property type="entry name" value="Phosphohistidine_dom_sf"/>
</dbReference>
<evidence type="ECO:0000256" key="8">
    <source>
        <dbReference type="ARBA" id="ARBA00022723"/>
    </source>
</evidence>
<evidence type="ECO:0000256" key="14">
    <source>
        <dbReference type="ARBA" id="ARBA00047700"/>
    </source>
</evidence>
<evidence type="ECO:0000256" key="1">
    <source>
        <dbReference type="ARBA" id="ARBA00001946"/>
    </source>
</evidence>
<keyword evidence="7 15" id="KW-0808">Transferase</keyword>
<evidence type="ECO:0000256" key="12">
    <source>
        <dbReference type="ARBA" id="ARBA00022842"/>
    </source>
</evidence>
<reference evidence="19" key="1">
    <citation type="submission" date="2023-03" db="EMBL/GenBank/DDBJ databases">
        <title>MT1 and MT2 Draft Genomes of Novel Species.</title>
        <authorList>
            <person name="Venkateswaran K."/>
        </authorList>
    </citation>
    <scope>NUCLEOTIDE SEQUENCE</scope>
    <source>
        <strain evidence="19">F6_8S_P_1A</strain>
    </source>
</reference>
<dbReference type="SUPFAM" id="SSF56059">
    <property type="entry name" value="Glutathione synthetase ATP-binding domain-like"/>
    <property type="match status" value="1"/>
</dbReference>
<dbReference type="InterPro" id="IPR018274">
    <property type="entry name" value="PEP_util_AS"/>
</dbReference>
<dbReference type="Pfam" id="PF01326">
    <property type="entry name" value="PPDK_N"/>
    <property type="match status" value="1"/>
</dbReference>
<dbReference type="RefSeq" id="WP_301217039.1">
    <property type="nucleotide sequence ID" value="NZ_JAROCB010000002.1"/>
</dbReference>
<dbReference type="Proteomes" id="UP001174210">
    <property type="component" value="Unassembled WGS sequence"/>
</dbReference>
<evidence type="ECO:0000256" key="6">
    <source>
        <dbReference type="ARBA" id="ARBA00021623"/>
    </source>
</evidence>
<comment type="caution">
    <text evidence="19">The sequence shown here is derived from an EMBL/GenBank/DDBJ whole genome shotgun (WGS) entry which is preliminary data.</text>
</comment>
<evidence type="ECO:0000256" key="2">
    <source>
        <dbReference type="ARBA" id="ARBA00002988"/>
    </source>
</evidence>
<keyword evidence="12 15" id="KW-0460">Magnesium</keyword>
<evidence type="ECO:0000259" key="18">
    <source>
        <dbReference type="Pfam" id="PF02896"/>
    </source>
</evidence>
<evidence type="ECO:0000256" key="13">
    <source>
        <dbReference type="ARBA" id="ARBA00033470"/>
    </source>
</evidence>
<evidence type="ECO:0000256" key="15">
    <source>
        <dbReference type="PIRNR" id="PIRNR000854"/>
    </source>
</evidence>
<evidence type="ECO:0000256" key="9">
    <source>
        <dbReference type="ARBA" id="ARBA00022741"/>
    </source>
</evidence>
<evidence type="ECO:0000256" key="4">
    <source>
        <dbReference type="ARBA" id="ARBA00007837"/>
    </source>
</evidence>
<dbReference type="Gene3D" id="3.20.20.60">
    <property type="entry name" value="Phosphoenolpyruvate-binding domains"/>
    <property type="match status" value="1"/>
</dbReference>
<feature type="domain" description="PEP-utilising enzyme mobile" evidence="16">
    <location>
        <begin position="385"/>
        <end position="455"/>
    </location>
</feature>
<dbReference type="InterPro" id="IPR000121">
    <property type="entry name" value="PEP_util_C"/>
</dbReference>
<organism evidence="19 20">
    <name type="scientific">Leifsonia virtsii</name>
    <dbReference type="NCBI Taxonomy" id="3035915"/>
    <lineage>
        <taxon>Bacteria</taxon>
        <taxon>Bacillati</taxon>
        <taxon>Actinomycetota</taxon>
        <taxon>Actinomycetes</taxon>
        <taxon>Micrococcales</taxon>
        <taxon>Microbacteriaceae</taxon>
        <taxon>Leifsonia</taxon>
    </lineage>
</organism>
<keyword evidence="9 15" id="KW-0547">Nucleotide-binding</keyword>
<proteinExistence type="inferred from homology"/>
<gene>
    <name evidence="19" type="primary">ppsA</name>
    <name evidence="19" type="ORF">P5G59_06100</name>
</gene>
<dbReference type="EC" id="2.7.9.2" evidence="5 15"/>
<comment type="catalytic activity">
    <reaction evidence="14 15">
        <text>pyruvate + ATP + H2O = phosphoenolpyruvate + AMP + phosphate + 2 H(+)</text>
        <dbReference type="Rhea" id="RHEA:11364"/>
        <dbReference type="ChEBI" id="CHEBI:15361"/>
        <dbReference type="ChEBI" id="CHEBI:15377"/>
        <dbReference type="ChEBI" id="CHEBI:15378"/>
        <dbReference type="ChEBI" id="CHEBI:30616"/>
        <dbReference type="ChEBI" id="CHEBI:43474"/>
        <dbReference type="ChEBI" id="CHEBI:58702"/>
        <dbReference type="ChEBI" id="CHEBI:456215"/>
        <dbReference type="EC" id="2.7.9.2"/>
    </reaction>
</comment>
<dbReference type="PROSITE" id="PS00370">
    <property type="entry name" value="PEP_ENZYMES_PHOS_SITE"/>
    <property type="match status" value="1"/>
</dbReference>
<dbReference type="InterPro" id="IPR006319">
    <property type="entry name" value="PEP_synth"/>
</dbReference>
<dbReference type="InterPro" id="IPR023151">
    <property type="entry name" value="PEP_util_CS"/>
</dbReference>
<dbReference type="SUPFAM" id="SSF52009">
    <property type="entry name" value="Phosphohistidine domain"/>
    <property type="match status" value="1"/>
</dbReference>
<evidence type="ECO:0000313" key="19">
    <source>
        <dbReference type="EMBL" id="MDN4596703.1"/>
    </source>
</evidence>
<dbReference type="InterPro" id="IPR015813">
    <property type="entry name" value="Pyrv/PenolPyrv_kinase-like_dom"/>
</dbReference>
<comment type="function">
    <text evidence="2 15">Catalyzes the phosphorylation of pyruvate to phosphoenolpyruvate.</text>
</comment>
<dbReference type="NCBIfam" id="NF005057">
    <property type="entry name" value="PRK06464.1"/>
    <property type="match status" value="1"/>
</dbReference>
<evidence type="ECO:0000259" key="16">
    <source>
        <dbReference type="Pfam" id="PF00391"/>
    </source>
</evidence>
<name>A0ABT8IV63_9MICO</name>
<sequence length="792" mass="86286">MSNVLWFDHIDMSDIDAVGGKNASLGEMVSNLTRLGVRVPLGFATTADAYRRFLAHDDLRGRIAAALAATDVDDVAQLIGTGAEIRRWIEEHPLPSDVEADIRAAFAELTKQDGDTGSTWAVRSSATAEDLPDASFAGQQETFLNIGGIENVLSAIRRVYASLYNDRAIAYRNHQGYDHDEVALSAGVQRMVRSDIGASGVMFTLDTESGFDQAVFVTSSYGLGESVVQGAVNPDEFYVSKMALRSGRPAVLKRSVGEKAIAMRYTHSRAAGASTTFVDVPEAERQMLSLTDVEVEELARLALIIEEHYGRAMDIEWAKDGLDGTLSIVQARPETVASRASGNVIRRFRLREEGTVLVEGRAIGQRIGAGPVRVLSHLDQMSSFSPGDVLVADMTDPDWEPIMKRASAIVTNRGGRTCHAAIIARELGIPAVVGTGTATRDLEEGRLVTVSCANGDTGLVLAELLDFVEEETPLDTMPTPPVKIMMNVGAPDQAFAFSRLPNAGVGLARLEFLINRQVGIHPRALVEPDRLPEDVRREIACRTVAYGSPREYFVKRVAEGVSMIAAAFAPQPVIVRLSDFKSNEYANMLGGDRFEPDEENPMIGYRGASRYLSPEFRECFRMECEALRFVRDEMGFTNVQVMIPFVRTIEEAAAVVELLGENGLRRGENGLKIIMMCEIPSNALLADDFLPYFDGFSIGSNDLTQLALGLDRDSADVAHRFDERDPAVLALLSLAIAACRRHGKYVGICGQGPSDHPDLAEWLVANGIESVSLNPDTVLDTWMRLSATEQPA</sequence>
<feature type="domain" description="Pyruvate phosphate dikinase AMP/ATP-binding" evidence="17">
    <location>
        <begin position="16"/>
        <end position="343"/>
    </location>
</feature>
<feature type="domain" description="PEP-utilising enzyme C-terminal" evidence="18">
    <location>
        <begin position="472"/>
        <end position="785"/>
    </location>
</feature>
<accession>A0ABT8IV63</accession>
<dbReference type="Gene3D" id="3.30.1490.20">
    <property type="entry name" value="ATP-grasp fold, A domain"/>
    <property type="match status" value="1"/>
</dbReference>
<dbReference type="NCBIfam" id="TIGR01418">
    <property type="entry name" value="PEP_synth"/>
    <property type="match status" value="1"/>
</dbReference>
<evidence type="ECO:0000256" key="7">
    <source>
        <dbReference type="ARBA" id="ARBA00022679"/>
    </source>
</evidence>
<dbReference type="PIRSF" id="PIRSF000854">
    <property type="entry name" value="PEP_synthase"/>
    <property type="match status" value="1"/>
</dbReference>
<dbReference type="EMBL" id="JAROCB010000002">
    <property type="protein sequence ID" value="MDN4596703.1"/>
    <property type="molecule type" value="Genomic_DNA"/>
</dbReference>
<dbReference type="InterPro" id="IPR008279">
    <property type="entry name" value="PEP-util_enz_mobile_dom"/>
</dbReference>
<keyword evidence="20" id="KW-1185">Reference proteome</keyword>
<dbReference type="Gene3D" id="3.50.30.10">
    <property type="entry name" value="Phosphohistidine domain"/>
    <property type="match status" value="1"/>
</dbReference>
<evidence type="ECO:0000256" key="11">
    <source>
        <dbReference type="ARBA" id="ARBA00022840"/>
    </source>
</evidence>
<keyword evidence="8 15" id="KW-0479">Metal-binding</keyword>
<dbReference type="SUPFAM" id="SSF51621">
    <property type="entry name" value="Phosphoenolpyruvate/pyruvate domain"/>
    <property type="match status" value="1"/>
</dbReference>
<dbReference type="InterPro" id="IPR040442">
    <property type="entry name" value="Pyrv_kinase-like_dom_sf"/>
</dbReference>
<evidence type="ECO:0000256" key="3">
    <source>
        <dbReference type="ARBA" id="ARBA00004742"/>
    </source>
</evidence>
<dbReference type="InterPro" id="IPR013815">
    <property type="entry name" value="ATP_grasp_subdomain_1"/>
</dbReference>
<evidence type="ECO:0000259" key="17">
    <source>
        <dbReference type="Pfam" id="PF01326"/>
    </source>
</evidence>
<dbReference type="Pfam" id="PF00391">
    <property type="entry name" value="PEP-utilizers"/>
    <property type="match status" value="1"/>
</dbReference>
<dbReference type="Pfam" id="PF02896">
    <property type="entry name" value="PEP-utilizers_C"/>
    <property type="match status" value="1"/>
</dbReference>
<comment type="cofactor">
    <cofactor evidence="1 15">
        <name>Mg(2+)</name>
        <dbReference type="ChEBI" id="CHEBI:18420"/>
    </cofactor>
</comment>
<keyword evidence="11 15" id="KW-0067">ATP-binding</keyword>
<dbReference type="GO" id="GO:0008986">
    <property type="term" value="F:pyruvate, water dikinase activity"/>
    <property type="evidence" value="ECO:0007669"/>
    <property type="project" value="UniProtKB-EC"/>
</dbReference>
<keyword evidence="10 15" id="KW-0418">Kinase</keyword>
<dbReference type="PANTHER" id="PTHR43030">
    <property type="entry name" value="PHOSPHOENOLPYRUVATE SYNTHASE"/>
    <property type="match status" value="1"/>
</dbReference>
<evidence type="ECO:0000256" key="5">
    <source>
        <dbReference type="ARBA" id="ARBA00011996"/>
    </source>
</evidence>
<protein>
    <recommendedName>
        <fullName evidence="6 15">Phosphoenolpyruvate synthase</fullName>
        <shortName evidence="15">PEP synthase</shortName>
        <ecNumber evidence="5 15">2.7.9.2</ecNumber>
    </recommendedName>
    <alternativeName>
        <fullName evidence="13 15">Pyruvate, water dikinase</fullName>
    </alternativeName>
</protein>